<comment type="caution">
    <text evidence="1">The sequence shown here is derived from an EMBL/GenBank/DDBJ whole genome shotgun (WGS) entry which is preliminary data.</text>
</comment>
<gene>
    <name evidence="1" type="ORF">RRG08_008184</name>
</gene>
<evidence type="ECO:0000313" key="2">
    <source>
        <dbReference type="Proteomes" id="UP001283361"/>
    </source>
</evidence>
<dbReference type="EMBL" id="JAWDGP010002523">
    <property type="protein sequence ID" value="KAK3782263.1"/>
    <property type="molecule type" value="Genomic_DNA"/>
</dbReference>
<name>A0AAE1DUQ6_9GAST</name>
<reference evidence="1" key="1">
    <citation type="journal article" date="2023" name="G3 (Bethesda)">
        <title>A reference genome for the long-term kleptoplast-retaining sea slug Elysia crispata morphotype clarki.</title>
        <authorList>
            <person name="Eastman K.E."/>
            <person name="Pendleton A.L."/>
            <person name="Shaikh M.A."/>
            <person name="Suttiyut T."/>
            <person name="Ogas R."/>
            <person name="Tomko P."/>
            <person name="Gavelis G."/>
            <person name="Widhalm J.R."/>
            <person name="Wisecaver J.H."/>
        </authorList>
    </citation>
    <scope>NUCLEOTIDE SEQUENCE</scope>
    <source>
        <strain evidence="1">ECLA1</strain>
    </source>
</reference>
<protein>
    <submittedName>
        <fullName evidence="1">Uncharacterized protein</fullName>
    </submittedName>
</protein>
<dbReference type="AlphaFoldDB" id="A0AAE1DUQ6"/>
<accession>A0AAE1DUQ6</accession>
<sequence length="156" mass="17362">MSPRPEVPCVMMSPRPEVPCVMMSPRPEVPCVMMSPRPEVPCVMMSPRPEVPCVMMSPRPEGCSVRRARKIRDIKVALVKQCRAQKVRLYGNGVFEPMMIDQYRPSTSALMTSGRDIQPPLVISAPPSPTQPSLKNTGDWLILSMLRSAMSSRPVV</sequence>
<evidence type="ECO:0000313" key="1">
    <source>
        <dbReference type="EMBL" id="KAK3782263.1"/>
    </source>
</evidence>
<keyword evidence="2" id="KW-1185">Reference proteome</keyword>
<organism evidence="1 2">
    <name type="scientific">Elysia crispata</name>
    <name type="common">lettuce slug</name>
    <dbReference type="NCBI Taxonomy" id="231223"/>
    <lineage>
        <taxon>Eukaryota</taxon>
        <taxon>Metazoa</taxon>
        <taxon>Spiralia</taxon>
        <taxon>Lophotrochozoa</taxon>
        <taxon>Mollusca</taxon>
        <taxon>Gastropoda</taxon>
        <taxon>Heterobranchia</taxon>
        <taxon>Euthyneura</taxon>
        <taxon>Panpulmonata</taxon>
        <taxon>Sacoglossa</taxon>
        <taxon>Placobranchoidea</taxon>
        <taxon>Plakobranchidae</taxon>
        <taxon>Elysia</taxon>
    </lineage>
</organism>
<proteinExistence type="predicted"/>
<dbReference type="Proteomes" id="UP001283361">
    <property type="component" value="Unassembled WGS sequence"/>
</dbReference>